<reference evidence="3" key="3">
    <citation type="submission" date="2019-09" db="EMBL/GenBank/DDBJ databases">
        <authorList>
            <person name="Gao Z."/>
        </authorList>
    </citation>
    <scope>NUCLEOTIDE SEQUENCE</scope>
    <source>
        <tissue evidence="3">Leaves</tissue>
    </source>
</reference>
<comment type="caution">
    <text evidence="3">The sequence shown here is derived from an EMBL/GenBank/DDBJ whole genome shotgun (WGS) entry which is preliminary data.</text>
</comment>
<keyword evidence="4" id="KW-1185">Reference proteome</keyword>
<feature type="signal peptide" evidence="1">
    <location>
        <begin position="1"/>
        <end position="16"/>
    </location>
</feature>
<feature type="chain" id="PRO_5036163187" description="Secreted protein" evidence="1">
    <location>
        <begin position="17"/>
        <end position="223"/>
    </location>
</feature>
<protein>
    <recommendedName>
        <fullName evidence="5">Secreted protein</fullName>
    </recommendedName>
</protein>
<reference evidence="3 4" key="2">
    <citation type="journal article" date="2019" name="Plant Biotechnol. J.">
        <title>The red bayberry genome and genetic basis of sex determination.</title>
        <authorList>
            <person name="Jia H.M."/>
            <person name="Jia H.J."/>
            <person name="Cai Q.L."/>
            <person name="Wang Y."/>
            <person name="Zhao H.B."/>
            <person name="Yang W.F."/>
            <person name="Wang G.Y."/>
            <person name="Li Y.H."/>
            <person name="Zhan D.L."/>
            <person name="Shen Y.T."/>
            <person name="Niu Q.F."/>
            <person name="Chang L."/>
            <person name="Qiu J."/>
            <person name="Zhao L."/>
            <person name="Xie H.B."/>
            <person name="Fu W.Y."/>
            <person name="Jin J."/>
            <person name="Li X.W."/>
            <person name="Jiao Y."/>
            <person name="Zhou C.C."/>
            <person name="Tu T."/>
            <person name="Chai C.Y."/>
            <person name="Gao J.L."/>
            <person name="Fan L.J."/>
            <person name="van de Weg E."/>
            <person name="Wang J.Y."/>
            <person name="Gao Z.S."/>
        </authorList>
    </citation>
    <scope>NUCLEOTIDE SEQUENCE [LARGE SCALE GENOMIC DNA]</scope>
    <source>
        <tissue evidence="3">Leaves</tissue>
    </source>
</reference>
<proteinExistence type="predicted"/>
<dbReference type="EMBL" id="RXIC02000020">
    <property type="protein sequence ID" value="KAB1221402.1"/>
    <property type="molecule type" value="Genomic_DNA"/>
</dbReference>
<reference evidence="3" key="1">
    <citation type="submission" date="2018-07" db="EMBL/GenBank/DDBJ databases">
        <authorList>
            <person name="Gao Z.-S."/>
            <person name="Jia H.-M."/>
            <person name="Jia H.-J."/>
            <person name="Cai Q.-L."/>
            <person name="Wang Y."/>
            <person name="Zhao H.-B."/>
        </authorList>
    </citation>
    <scope>NUCLEOTIDE SEQUENCE</scope>
    <source>
        <tissue evidence="3">Leaves</tissue>
    </source>
</reference>
<accession>A0A6A1W839</accession>
<evidence type="ECO:0000313" key="2">
    <source>
        <dbReference type="EMBL" id="KAB1221395.1"/>
    </source>
</evidence>
<gene>
    <name evidence="2" type="ORF">CJ030_MR2G013119</name>
    <name evidence="3" type="ORF">CJ030_MR2G013126</name>
</gene>
<evidence type="ECO:0008006" key="5">
    <source>
        <dbReference type="Google" id="ProtNLM"/>
    </source>
</evidence>
<sequence length="223" mass="24650">MVMIMLTIAAIAIARAEEDTPLSAHPPSSFPPFTTVDGLRPAPSTSLLPHDDDHDGLPHRASIKFSEISCYARPIYFCRFRPPGRFSSYFDCVRQIWRMCKELMKGPLVDNTFSTSKAKTYGEINAHGLRGGEDQLRPFRVEVQEPTSLPGHPTFPLQCVCPKSAIGSPNVAVALPLRRQPFATDSTSSALLLCGFVVVIQRRIPGTSSCEVDRQLVVYCSRE</sequence>
<dbReference type="Proteomes" id="UP000516437">
    <property type="component" value="Chromosome 2"/>
</dbReference>
<keyword evidence="1" id="KW-0732">Signal</keyword>
<dbReference type="EMBL" id="RXIC02000020">
    <property type="protein sequence ID" value="KAB1221395.1"/>
    <property type="molecule type" value="Genomic_DNA"/>
</dbReference>
<organism evidence="3 4">
    <name type="scientific">Morella rubra</name>
    <name type="common">Chinese bayberry</name>
    <dbReference type="NCBI Taxonomy" id="262757"/>
    <lineage>
        <taxon>Eukaryota</taxon>
        <taxon>Viridiplantae</taxon>
        <taxon>Streptophyta</taxon>
        <taxon>Embryophyta</taxon>
        <taxon>Tracheophyta</taxon>
        <taxon>Spermatophyta</taxon>
        <taxon>Magnoliopsida</taxon>
        <taxon>eudicotyledons</taxon>
        <taxon>Gunneridae</taxon>
        <taxon>Pentapetalae</taxon>
        <taxon>rosids</taxon>
        <taxon>fabids</taxon>
        <taxon>Fagales</taxon>
        <taxon>Myricaceae</taxon>
        <taxon>Morella</taxon>
    </lineage>
</organism>
<evidence type="ECO:0000313" key="3">
    <source>
        <dbReference type="EMBL" id="KAB1221402.1"/>
    </source>
</evidence>
<evidence type="ECO:0000313" key="4">
    <source>
        <dbReference type="Proteomes" id="UP000516437"/>
    </source>
</evidence>
<name>A0A6A1W839_9ROSI</name>
<dbReference type="AlphaFoldDB" id="A0A6A1W839"/>
<evidence type="ECO:0000256" key="1">
    <source>
        <dbReference type="SAM" id="SignalP"/>
    </source>
</evidence>